<dbReference type="AlphaFoldDB" id="A0A485KKT3"/>
<dbReference type="Proteomes" id="UP000332933">
    <property type="component" value="Unassembled WGS sequence"/>
</dbReference>
<reference evidence="2 3" key="1">
    <citation type="submission" date="2019-03" db="EMBL/GenBank/DDBJ databases">
        <authorList>
            <person name="Gaulin E."/>
            <person name="Dumas B."/>
        </authorList>
    </citation>
    <scope>NUCLEOTIDE SEQUENCE [LARGE SCALE GENOMIC DNA]</scope>
    <source>
        <strain evidence="2">CBS 568.67</strain>
    </source>
</reference>
<organism evidence="2 3">
    <name type="scientific">Aphanomyces stellatus</name>
    <dbReference type="NCBI Taxonomy" id="120398"/>
    <lineage>
        <taxon>Eukaryota</taxon>
        <taxon>Sar</taxon>
        <taxon>Stramenopiles</taxon>
        <taxon>Oomycota</taxon>
        <taxon>Saprolegniomycetes</taxon>
        <taxon>Saprolegniales</taxon>
        <taxon>Verrucalvaceae</taxon>
        <taxon>Aphanomyces</taxon>
    </lineage>
</organism>
<dbReference type="EMBL" id="VJMH01005110">
    <property type="protein sequence ID" value="KAF0700843.1"/>
    <property type="molecule type" value="Genomic_DNA"/>
</dbReference>
<sequence>MKRIYRCEVTQERIYLSKRVQELEVVLAPLLQRQQGREIKGETSTILAWKDIANSLNNEESLSIFQQKALKAQVREFNHLMRDMHKWATKHSCLQSSLDQEAPTWRDCTLLSTSHSRQLGKEWIAKRMLHNADRMFQEHGFAAIDSDYRMNLNQQFTFADSGYSIVFRDEFEAFASLDDVVGPATPMVLHEVDGNITQYAFLTPTNEQVNALVAEYRTENRCIMAFRQIQDDEAWASDSSHHIRNRMGWFDAHQLANGKVRFRALSFHYQSYRLNAGCLPLEQDGMDYGIDLGDCPTQAIKETRFELFLRIGVISAVRAHQANEIPFDLIL</sequence>
<keyword evidence="3" id="KW-1185">Reference proteome</keyword>
<reference evidence="1" key="2">
    <citation type="submission" date="2019-06" db="EMBL/GenBank/DDBJ databases">
        <title>Genomics analysis of Aphanomyces spp. identifies a new class of oomycete effector associated with host adaptation.</title>
        <authorList>
            <person name="Gaulin E."/>
        </authorList>
    </citation>
    <scope>NUCLEOTIDE SEQUENCE</scope>
    <source>
        <strain evidence="1">CBS 578.67</strain>
    </source>
</reference>
<dbReference type="OrthoDB" id="63417at2759"/>
<dbReference type="EMBL" id="CAADRA010005131">
    <property type="protein sequence ID" value="VFT85528.1"/>
    <property type="molecule type" value="Genomic_DNA"/>
</dbReference>
<evidence type="ECO:0000313" key="1">
    <source>
        <dbReference type="EMBL" id="KAF0700843.1"/>
    </source>
</evidence>
<protein>
    <submittedName>
        <fullName evidence="2">Aste57867_8642 protein</fullName>
    </submittedName>
</protein>
<name>A0A485KKT3_9STRA</name>
<evidence type="ECO:0000313" key="3">
    <source>
        <dbReference type="Proteomes" id="UP000332933"/>
    </source>
</evidence>
<proteinExistence type="predicted"/>
<gene>
    <name evidence="2" type="primary">Aste57867_8642</name>
    <name evidence="1" type="ORF">As57867_008608</name>
    <name evidence="2" type="ORF">ASTE57867_8642</name>
</gene>
<evidence type="ECO:0000313" key="2">
    <source>
        <dbReference type="EMBL" id="VFT85528.1"/>
    </source>
</evidence>
<accession>A0A485KKT3</accession>